<dbReference type="PANTHER" id="PTHR36782:SF1">
    <property type="entry name" value="CALCIUM UNIPORTER PROTEIN"/>
    <property type="match status" value="1"/>
</dbReference>
<dbReference type="KEGG" id="gra:105789824"/>
<dbReference type="OMA" id="ASFIHWV"/>
<dbReference type="EMBL" id="CM001742">
    <property type="protein sequence ID" value="KJB18984.1"/>
    <property type="molecule type" value="Genomic_DNA"/>
</dbReference>
<name>A0A0D2QH59_GOSRA</name>
<evidence type="ECO:0000259" key="1">
    <source>
        <dbReference type="Pfam" id="PF25418"/>
    </source>
</evidence>
<feature type="domain" description="DUF7890" evidence="1">
    <location>
        <begin position="78"/>
        <end position="123"/>
    </location>
</feature>
<dbReference type="PANTHER" id="PTHR36782">
    <property type="entry name" value="BNAC03G62080D PROTEIN"/>
    <property type="match status" value="1"/>
</dbReference>
<reference evidence="2 3" key="1">
    <citation type="journal article" date="2012" name="Nature">
        <title>Repeated polyploidization of Gossypium genomes and the evolution of spinnable cotton fibres.</title>
        <authorList>
            <person name="Paterson A.H."/>
            <person name="Wendel J.F."/>
            <person name="Gundlach H."/>
            <person name="Guo H."/>
            <person name="Jenkins J."/>
            <person name="Jin D."/>
            <person name="Llewellyn D."/>
            <person name="Showmaker K.C."/>
            <person name="Shu S."/>
            <person name="Udall J."/>
            <person name="Yoo M.J."/>
            <person name="Byers R."/>
            <person name="Chen W."/>
            <person name="Doron-Faigenboim A."/>
            <person name="Duke M.V."/>
            <person name="Gong L."/>
            <person name="Grimwood J."/>
            <person name="Grover C."/>
            <person name="Grupp K."/>
            <person name="Hu G."/>
            <person name="Lee T.H."/>
            <person name="Li J."/>
            <person name="Lin L."/>
            <person name="Liu T."/>
            <person name="Marler B.S."/>
            <person name="Page J.T."/>
            <person name="Roberts A.W."/>
            <person name="Romanel E."/>
            <person name="Sanders W.S."/>
            <person name="Szadkowski E."/>
            <person name="Tan X."/>
            <person name="Tang H."/>
            <person name="Xu C."/>
            <person name="Wang J."/>
            <person name="Wang Z."/>
            <person name="Zhang D."/>
            <person name="Zhang L."/>
            <person name="Ashrafi H."/>
            <person name="Bedon F."/>
            <person name="Bowers J.E."/>
            <person name="Brubaker C.L."/>
            <person name="Chee P.W."/>
            <person name="Das S."/>
            <person name="Gingle A.R."/>
            <person name="Haigler C.H."/>
            <person name="Harker D."/>
            <person name="Hoffmann L.V."/>
            <person name="Hovav R."/>
            <person name="Jones D.C."/>
            <person name="Lemke C."/>
            <person name="Mansoor S."/>
            <person name="ur Rahman M."/>
            <person name="Rainville L.N."/>
            <person name="Rambani A."/>
            <person name="Reddy U.K."/>
            <person name="Rong J.K."/>
            <person name="Saranga Y."/>
            <person name="Scheffler B.E."/>
            <person name="Scheffler J.A."/>
            <person name="Stelly D.M."/>
            <person name="Triplett B.A."/>
            <person name="Van Deynze A."/>
            <person name="Vaslin M.F."/>
            <person name="Waghmare V.N."/>
            <person name="Walford S.A."/>
            <person name="Wright R.J."/>
            <person name="Zaki E.A."/>
            <person name="Zhang T."/>
            <person name="Dennis E.S."/>
            <person name="Mayer K.F."/>
            <person name="Peterson D.G."/>
            <person name="Rokhsar D.S."/>
            <person name="Wang X."/>
            <person name="Schmutz J."/>
        </authorList>
    </citation>
    <scope>NUCLEOTIDE SEQUENCE [LARGE SCALE GENOMIC DNA]</scope>
</reference>
<dbReference type="OrthoDB" id="1077969at2759"/>
<proteinExistence type="predicted"/>
<dbReference type="eggNOG" id="ENOG502SDNN">
    <property type="taxonomic scope" value="Eukaryota"/>
</dbReference>
<dbReference type="STRING" id="29730.A0A0D2QH59"/>
<dbReference type="AlphaFoldDB" id="A0A0D2QH59"/>
<evidence type="ECO:0000313" key="3">
    <source>
        <dbReference type="Proteomes" id="UP000032304"/>
    </source>
</evidence>
<keyword evidence="3" id="KW-1185">Reference proteome</keyword>
<dbReference type="Pfam" id="PF25418">
    <property type="entry name" value="DUF7890"/>
    <property type="match status" value="1"/>
</dbReference>
<dbReference type="Proteomes" id="UP000032304">
    <property type="component" value="Chromosome 3"/>
</dbReference>
<dbReference type="Gramene" id="KJB18984">
    <property type="protein sequence ID" value="KJB18984"/>
    <property type="gene ID" value="B456_003G078900"/>
</dbReference>
<dbReference type="InterPro" id="IPR057212">
    <property type="entry name" value="DUF7890"/>
</dbReference>
<protein>
    <recommendedName>
        <fullName evidence="1">DUF7890 domain-containing protein</fullName>
    </recommendedName>
</protein>
<sequence>MLTFVASFIHWVFSDEIALGSKTTASKFINMNGLNKNRYSPIKKHFDDSFPSTKPLLEVKDHKDIKRSSPGFDSKARNIRVKVKMTREEAVRLLSKCKDGGVLEFKDVARELVDLPGNRVNIVSPCPDRNIPVLYRIPEEF</sequence>
<evidence type="ECO:0000313" key="2">
    <source>
        <dbReference type="EMBL" id="KJB18984.1"/>
    </source>
</evidence>
<accession>A0A0D2QH59</accession>
<gene>
    <name evidence="2" type="ORF">B456_003G078900</name>
</gene>
<organism evidence="2 3">
    <name type="scientific">Gossypium raimondii</name>
    <name type="common">Peruvian cotton</name>
    <name type="synonym">Gossypium klotzschianum subsp. raimondii</name>
    <dbReference type="NCBI Taxonomy" id="29730"/>
    <lineage>
        <taxon>Eukaryota</taxon>
        <taxon>Viridiplantae</taxon>
        <taxon>Streptophyta</taxon>
        <taxon>Embryophyta</taxon>
        <taxon>Tracheophyta</taxon>
        <taxon>Spermatophyta</taxon>
        <taxon>Magnoliopsida</taxon>
        <taxon>eudicotyledons</taxon>
        <taxon>Gunneridae</taxon>
        <taxon>Pentapetalae</taxon>
        <taxon>rosids</taxon>
        <taxon>malvids</taxon>
        <taxon>Malvales</taxon>
        <taxon>Malvaceae</taxon>
        <taxon>Malvoideae</taxon>
        <taxon>Gossypium</taxon>
    </lineage>
</organism>